<evidence type="ECO:0000313" key="2">
    <source>
        <dbReference type="EMBL" id="WTW59918.1"/>
    </source>
</evidence>
<feature type="transmembrane region" description="Helical" evidence="1">
    <location>
        <begin position="6"/>
        <end position="23"/>
    </location>
</feature>
<keyword evidence="1" id="KW-0472">Membrane</keyword>
<keyword evidence="1" id="KW-0812">Transmembrane</keyword>
<name>A0AAU2UY84_9ACTN</name>
<evidence type="ECO:0008006" key="3">
    <source>
        <dbReference type="Google" id="ProtNLM"/>
    </source>
</evidence>
<sequence>MVTVYVFLGLLAGAAILLIVKLLRRGNSRTENAEGLLIEQQSRIQAHSDRVSFGTFAAHNAPPTMTDQHRH</sequence>
<reference evidence="2" key="1">
    <citation type="submission" date="2022-10" db="EMBL/GenBank/DDBJ databases">
        <title>The complete genomes of actinobacterial strains from the NBC collection.</title>
        <authorList>
            <person name="Joergensen T.S."/>
            <person name="Alvarez Arevalo M."/>
            <person name="Sterndorff E.B."/>
            <person name="Faurdal D."/>
            <person name="Vuksanovic O."/>
            <person name="Mourched A.-S."/>
            <person name="Charusanti P."/>
            <person name="Shaw S."/>
            <person name="Blin K."/>
            <person name="Weber T."/>
        </authorList>
    </citation>
    <scope>NUCLEOTIDE SEQUENCE</scope>
    <source>
        <strain evidence="2">NBC_00003</strain>
    </source>
</reference>
<evidence type="ECO:0000256" key="1">
    <source>
        <dbReference type="SAM" id="Phobius"/>
    </source>
</evidence>
<gene>
    <name evidence="2" type="ORF">OG549_04305</name>
</gene>
<keyword evidence="1" id="KW-1133">Transmembrane helix</keyword>
<accession>A0AAU2UY84</accession>
<organism evidence="2">
    <name type="scientific">Streptomyces sp. NBC_00003</name>
    <dbReference type="NCBI Taxonomy" id="2903608"/>
    <lineage>
        <taxon>Bacteria</taxon>
        <taxon>Bacillati</taxon>
        <taxon>Actinomycetota</taxon>
        <taxon>Actinomycetes</taxon>
        <taxon>Kitasatosporales</taxon>
        <taxon>Streptomycetaceae</taxon>
        <taxon>Streptomyces</taxon>
    </lineage>
</organism>
<dbReference type="EMBL" id="CP108318">
    <property type="protein sequence ID" value="WTW59918.1"/>
    <property type="molecule type" value="Genomic_DNA"/>
</dbReference>
<protein>
    <recommendedName>
        <fullName evidence="3">Secreted protein</fullName>
    </recommendedName>
</protein>
<dbReference type="AlphaFoldDB" id="A0AAU2UY84"/>
<proteinExistence type="predicted"/>